<feature type="signal peptide" evidence="6">
    <location>
        <begin position="1"/>
        <end position="17"/>
    </location>
</feature>
<comment type="catalytic activity">
    <reaction evidence="4">
        <text>Preferential cleavage: Arg-|-Xaa, Lys-|-Xaa.</text>
        <dbReference type="EC" id="3.4.21.4"/>
    </reaction>
</comment>
<dbReference type="InterPro" id="IPR009003">
    <property type="entry name" value="Peptidase_S1_PA"/>
</dbReference>
<dbReference type="PROSITE" id="PS50240">
    <property type="entry name" value="TRYPSIN_DOM"/>
    <property type="match status" value="1"/>
</dbReference>
<dbReference type="EC" id="3.4.21.4" evidence="5"/>
<keyword evidence="3" id="KW-1015">Disulfide bond</keyword>
<dbReference type="Proteomes" id="UP001059041">
    <property type="component" value="Linkage Group LG6"/>
</dbReference>
<dbReference type="GO" id="GO:0005576">
    <property type="term" value="C:extracellular region"/>
    <property type="evidence" value="ECO:0007669"/>
    <property type="project" value="UniProtKB-SubCell"/>
</dbReference>
<protein>
    <recommendedName>
        <fullName evidence="5">trypsin</fullName>
        <ecNumber evidence="5">3.4.21.4</ecNumber>
    </recommendedName>
</protein>
<evidence type="ECO:0000256" key="5">
    <source>
        <dbReference type="ARBA" id="ARBA00038868"/>
    </source>
</evidence>
<gene>
    <name evidence="8" type="ORF">IRJ41_006840</name>
</gene>
<dbReference type="CDD" id="cd00190">
    <property type="entry name" value="Tryp_SPc"/>
    <property type="match status" value="1"/>
</dbReference>
<dbReference type="EMBL" id="JAFHDT010000006">
    <property type="protein sequence ID" value="KAI7808517.1"/>
    <property type="molecule type" value="Genomic_DNA"/>
</dbReference>
<dbReference type="SUPFAM" id="SSF50494">
    <property type="entry name" value="Trypsin-like serine proteases"/>
    <property type="match status" value="1"/>
</dbReference>
<organism evidence="8 9">
    <name type="scientific">Triplophysa rosa</name>
    <name type="common">Cave loach</name>
    <dbReference type="NCBI Taxonomy" id="992332"/>
    <lineage>
        <taxon>Eukaryota</taxon>
        <taxon>Metazoa</taxon>
        <taxon>Chordata</taxon>
        <taxon>Craniata</taxon>
        <taxon>Vertebrata</taxon>
        <taxon>Euteleostomi</taxon>
        <taxon>Actinopterygii</taxon>
        <taxon>Neopterygii</taxon>
        <taxon>Teleostei</taxon>
        <taxon>Ostariophysi</taxon>
        <taxon>Cypriniformes</taxon>
        <taxon>Nemacheilidae</taxon>
        <taxon>Triplophysa</taxon>
    </lineage>
</organism>
<dbReference type="InterPro" id="IPR001314">
    <property type="entry name" value="Peptidase_S1A"/>
</dbReference>
<feature type="domain" description="Peptidase S1" evidence="7">
    <location>
        <begin position="22"/>
        <end position="242"/>
    </location>
</feature>
<dbReference type="PANTHER" id="PTHR24271:SF80">
    <property type="entry name" value="GRANZYME 3, TANDEM DUPLICATE 1-RELATED"/>
    <property type="match status" value="1"/>
</dbReference>
<keyword evidence="6" id="KW-0732">Signal</keyword>
<dbReference type="GO" id="GO:0004252">
    <property type="term" value="F:serine-type endopeptidase activity"/>
    <property type="evidence" value="ECO:0007669"/>
    <property type="project" value="UniProtKB-EC"/>
</dbReference>
<dbReference type="AlphaFoldDB" id="A0A9W7WU27"/>
<accession>A0A9W7WU27</accession>
<dbReference type="InterPro" id="IPR043504">
    <property type="entry name" value="Peptidase_S1_PA_chymotrypsin"/>
</dbReference>
<dbReference type="Gene3D" id="2.40.10.10">
    <property type="entry name" value="Trypsin-like serine proteases"/>
    <property type="match status" value="1"/>
</dbReference>
<keyword evidence="2" id="KW-0865">Zymogen</keyword>
<comment type="subcellular location">
    <subcellularLocation>
        <location evidence="1">Secreted</location>
        <location evidence="1">Extracellular space</location>
    </subcellularLocation>
</comment>
<proteinExistence type="predicted"/>
<evidence type="ECO:0000259" key="7">
    <source>
        <dbReference type="PROSITE" id="PS50240"/>
    </source>
</evidence>
<dbReference type="InterPro" id="IPR001254">
    <property type="entry name" value="Trypsin_dom"/>
</dbReference>
<evidence type="ECO:0000256" key="6">
    <source>
        <dbReference type="SAM" id="SignalP"/>
    </source>
</evidence>
<dbReference type="GO" id="GO:0006508">
    <property type="term" value="P:proteolysis"/>
    <property type="evidence" value="ECO:0007669"/>
    <property type="project" value="InterPro"/>
</dbReference>
<reference evidence="8" key="1">
    <citation type="submission" date="2021-02" db="EMBL/GenBank/DDBJ databases">
        <title>Comparative genomics reveals that relaxation of natural selection precedes convergent phenotypic evolution of cavefish.</title>
        <authorList>
            <person name="Peng Z."/>
        </authorList>
    </citation>
    <scope>NUCLEOTIDE SEQUENCE</scope>
    <source>
        <tissue evidence="8">Muscle</tissue>
    </source>
</reference>
<dbReference type="PANTHER" id="PTHR24271">
    <property type="entry name" value="KALLIKREIN-RELATED"/>
    <property type="match status" value="1"/>
</dbReference>
<evidence type="ECO:0000313" key="9">
    <source>
        <dbReference type="Proteomes" id="UP001059041"/>
    </source>
</evidence>
<dbReference type="PRINTS" id="PR00722">
    <property type="entry name" value="CHYMOTRYPSIN"/>
</dbReference>
<evidence type="ECO:0000256" key="4">
    <source>
        <dbReference type="ARBA" id="ARBA00036320"/>
    </source>
</evidence>
<evidence type="ECO:0000256" key="2">
    <source>
        <dbReference type="ARBA" id="ARBA00023145"/>
    </source>
</evidence>
<evidence type="ECO:0000313" key="8">
    <source>
        <dbReference type="EMBL" id="KAI7808517.1"/>
    </source>
</evidence>
<dbReference type="FunFam" id="2.40.10.10:FF:000005">
    <property type="entry name" value="Serine protease 37"/>
    <property type="match status" value="1"/>
</dbReference>
<comment type="caution">
    <text evidence="8">The sequence shown here is derived from an EMBL/GenBank/DDBJ whole genome shotgun (WGS) entry which is preliminary data.</text>
</comment>
<dbReference type="Pfam" id="PF00089">
    <property type="entry name" value="Trypsin"/>
    <property type="match status" value="1"/>
</dbReference>
<name>A0A9W7WU27_TRIRA</name>
<keyword evidence="9" id="KW-1185">Reference proteome</keyword>
<feature type="chain" id="PRO_5040905594" description="trypsin" evidence="6">
    <location>
        <begin position="18"/>
        <end position="245"/>
    </location>
</feature>
<evidence type="ECO:0000256" key="3">
    <source>
        <dbReference type="ARBA" id="ARBA00023157"/>
    </source>
</evidence>
<evidence type="ECO:0000256" key="1">
    <source>
        <dbReference type="ARBA" id="ARBA00004239"/>
    </source>
</evidence>
<sequence length="245" mass="27318">MLLCVCVLLSVVPLYEGLDSGIVGGKAVKPHSRKHMASLQCKRHHKCGGTLIKDNYVLTSKHCLDDTCKILEVVLGAHNISQRENSQQIIHVEKYIKHPDYDIMLLKLKTKAELNEFVGVIDLPQINEKIPALVKCTIAGWGMKKPGGTASSVLNEVNLKLQFSFECKNKWMEHFNSEKMICTASDGIKAFCQGDSGSPLICESEFIGMAAYTYPNNCASKQYPEVYMKIPAFLPWIKLKVIDSV</sequence>
<dbReference type="SMART" id="SM00020">
    <property type="entry name" value="Tryp_SPc"/>
    <property type="match status" value="1"/>
</dbReference>